<feature type="domain" description="Protein kinase" evidence="4">
    <location>
        <begin position="828"/>
        <end position="1083"/>
    </location>
</feature>
<protein>
    <submittedName>
        <fullName evidence="5">Unnamed protein product</fullName>
    </submittedName>
</protein>
<keyword evidence="6" id="KW-1185">Reference proteome</keyword>
<dbReference type="Gene3D" id="1.10.510.10">
    <property type="entry name" value="Transferase(Phosphotransferase) domain 1"/>
    <property type="match status" value="2"/>
</dbReference>
<proteinExistence type="predicted"/>
<feature type="domain" description="Protein kinase" evidence="4">
    <location>
        <begin position="260"/>
        <end position="515"/>
    </location>
</feature>
<reference evidence="5" key="1">
    <citation type="submission" date="2023-04" db="EMBL/GenBank/DDBJ databases">
        <title>Phytophthora fragariaefolia NBRC 109709.</title>
        <authorList>
            <person name="Ichikawa N."/>
            <person name="Sato H."/>
            <person name="Tonouchi N."/>
        </authorList>
    </citation>
    <scope>NUCLEOTIDE SEQUENCE</scope>
    <source>
        <strain evidence="5">NBRC 109709</strain>
    </source>
</reference>
<dbReference type="PROSITE" id="PS00108">
    <property type="entry name" value="PROTEIN_KINASE_ST"/>
    <property type="match status" value="2"/>
</dbReference>
<evidence type="ECO:0000256" key="1">
    <source>
        <dbReference type="ARBA" id="ARBA00022741"/>
    </source>
</evidence>
<evidence type="ECO:0000259" key="4">
    <source>
        <dbReference type="PROSITE" id="PS50011"/>
    </source>
</evidence>
<feature type="coiled-coil region" evidence="3">
    <location>
        <begin position="170"/>
        <end position="204"/>
    </location>
</feature>
<dbReference type="InterPro" id="IPR000719">
    <property type="entry name" value="Prot_kinase_dom"/>
</dbReference>
<comment type="caution">
    <text evidence="5">The sequence shown here is derived from an EMBL/GenBank/DDBJ whole genome shotgun (WGS) entry which is preliminary data.</text>
</comment>
<evidence type="ECO:0000313" key="6">
    <source>
        <dbReference type="Proteomes" id="UP001165121"/>
    </source>
</evidence>
<dbReference type="InterPro" id="IPR001245">
    <property type="entry name" value="Ser-Thr/Tyr_kinase_cat_dom"/>
</dbReference>
<dbReference type="InterPro" id="IPR059179">
    <property type="entry name" value="MLKL-like_MCAfunc"/>
</dbReference>
<dbReference type="AlphaFoldDB" id="A0A9W7CVU7"/>
<sequence>MPPPPRLKADTFSGYFQRIPGIHTNGCWRLLVWVAFKMLTDVASAVATVVVPGIGEVIVVALGAVGRLVIQMKENEEMCKRVHKRLVVVYEQLVQLKDNTVLREHNVLEIYSNNIAKFIAFLQKHASKGFIRRLAGNRKILDEIQEFHVQIDFLFKILSLNHINEMSKWREEWMEDQKKARKEKAELLANNQAMKEEIKKMGSQFNEGMAHLLFELRLSKDQPGPDSELMTKAFNKMVSLSKGKVPKLPLWYIPMDEVGFDINQCFDLGSYGSVHRGLWGKGTNVVIKSLLTEEEEASDSFYKEVEVWYKLNNLHVVRLFGACHLSKPAFFVCEDAVHGNFANYFETDKSELWRFFHEAALGLFYLHSQKVVHGDLKCSNIVIGADRKAKICDFGFSYIRAQSVGLSVKAQTDAVRWKAPECLSLEATESGVTINPRFASDVYAFGMCIVEAFLGHPPYDLEDDDTVIEKKLTGEMYPRVDDMSDEEWTFVERLIDPDRETRMSLADAIDILKMFADREQHRTELNVGTFDVHLTGNLNDDNSFKAESGKTAWRRIGANPLTATSAVTIARFDWLAASKSRPAGETAPIVDLNAIPLLGPPSCCFSVERTGRSLQSNSKMDLIPDLLLEVGKLCAKMKENEDLCQELFEKAQFFWQHVETMTQDDKVAKHKIINRYKHTLQKILKTLHKHYERGLFIRIWGNYIVVGQLNGLFKKLDDLYTAMGLQSFQTVEKINTAIEKGREELRRCAEDIRAIQASLDKDGYKEGIVLLGVLSRYTDASTSSRNMPREDVELARRTFERAAAMLRQREEELPLIPNWFIPRDAVDFDDDIILDRGAYATAHVGSWGEDGLGTEVVVKRLVADDARAKEEFTRESTVWYGLDHPNIVKMYGACHVGLPIFFVCEYVKGGNFAMHFLKDKSNLWRLFYSAAVGLRYLHNTNVVHGDLKCNNILVDGDTAKICDFGFSYVRVRSQMSLQARAPQVRWKAPEALLPPDRNTNTNPRFASDVYSFGMCIIEAFLDEPPFGTDDDDTVMDKIFSGETYPRPDGIQDDEWAFVCRLCDYSWRARPTIADALKTLRMFADREAASGAFTPAVDAAQAAAVA</sequence>
<name>A0A9W7CVU7_9STRA</name>
<gene>
    <name evidence="5" type="ORF">Pfra01_001394100</name>
</gene>
<keyword evidence="3" id="KW-0175">Coiled coil</keyword>
<evidence type="ECO:0000256" key="3">
    <source>
        <dbReference type="SAM" id="Coils"/>
    </source>
</evidence>
<keyword evidence="2" id="KW-0067">ATP-binding</keyword>
<dbReference type="InterPro" id="IPR011009">
    <property type="entry name" value="Kinase-like_dom_sf"/>
</dbReference>
<evidence type="ECO:0000256" key="2">
    <source>
        <dbReference type="ARBA" id="ARBA00022840"/>
    </source>
</evidence>
<dbReference type="Proteomes" id="UP001165121">
    <property type="component" value="Unassembled WGS sequence"/>
</dbReference>
<dbReference type="GO" id="GO:0005524">
    <property type="term" value="F:ATP binding"/>
    <property type="evidence" value="ECO:0007669"/>
    <property type="project" value="UniProtKB-KW"/>
</dbReference>
<dbReference type="CDD" id="cd21037">
    <property type="entry name" value="MLKL_NTD"/>
    <property type="match status" value="2"/>
</dbReference>
<dbReference type="EMBL" id="BSXT01001450">
    <property type="protein sequence ID" value="GMF42501.1"/>
    <property type="molecule type" value="Genomic_DNA"/>
</dbReference>
<evidence type="ECO:0000313" key="5">
    <source>
        <dbReference type="EMBL" id="GMF42501.1"/>
    </source>
</evidence>
<dbReference type="Pfam" id="PF07714">
    <property type="entry name" value="PK_Tyr_Ser-Thr"/>
    <property type="match status" value="2"/>
</dbReference>
<dbReference type="InterPro" id="IPR050198">
    <property type="entry name" value="Non-receptor_tyrosine_kinases"/>
</dbReference>
<dbReference type="SUPFAM" id="SSF56112">
    <property type="entry name" value="Protein kinase-like (PK-like)"/>
    <property type="match status" value="2"/>
</dbReference>
<dbReference type="OrthoDB" id="164533at2759"/>
<keyword evidence="1" id="KW-0547">Nucleotide-binding</keyword>
<dbReference type="InterPro" id="IPR008271">
    <property type="entry name" value="Ser/Thr_kinase_AS"/>
</dbReference>
<accession>A0A9W7CVU7</accession>
<organism evidence="5 6">
    <name type="scientific">Phytophthora fragariaefolia</name>
    <dbReference type="NCBI Taxonomy" id="1490495"/>
    <lineage>
        <taxon>Eukaryota</taxon>
        <taxon>Sar</taxon>
        <taxon>Stramenopiles</taxon>
        <taxon>Oomycota</taxon>
        <taxon>Peronosporomycetes</taxon>
        <taxon>Peronosporales</taxon>
        <taxon>Peronosporaceae</taxon>
        <taxon>Phytophthora</taxon>
    </lineage>
</organism>
<dbReference type="PROSITE" id="PS50011">
    <property type="entry name" value="PROTEIN_KINASE_DOM"/>
    <property type="match status" value="2"/>
</dbReference>
<dbReference type="SMART" id="SM00220">
    <property type="entry name" value="S_TKc"/>
    <property type="match status" value="2"/>
</dbReference>
<dbReference type="PANTHER" id="PTHR24418">
    <property type="entry name" value="TYROSINE-PROTEIN KINASE"/>
    <property type="match status" value="1"/>
</dbReference>
<dbReference type="GO" id="GO:0004672">
    <property type="term" value="F:protein kinase activity"/>
    <property type="evidence" value="ECO:0007669"/>
    <property type="project" value="InterPro"/>
</dbReference>